<evidence type="ECO:0000259" key="3">
    <source>
        <dbReference type="Pfam" id="PF00561"/>
    </source>
</evidence>
<dbReference type="NCBIfam" id="NF001209">
    <property type="entry name" value="PRK00175.1"/>
    <property type="match status" value="1"/>
</dbReference>
<dbReference type="PIRSF" id="PIRSF000443">
    <property type="entry name" value="Homoser_Ac_trans"/>
    <property type="match status" value="1"/>
</dbReference>
<keyword evidence="2" id="KW-0028">Amino-acid biosynthesis</keyword>
<dbReference type="GO" id="GO:0004414">
    <property type="term" value="F:homoserine O-acetyltransferase activity"/>
    <property type="evidence" value="ECO:0007669"/>
    <property type="project" value="UniProtKB-EC"/>
</dbReference>
<gene>
    <name evidence="2" type="primary">metXA</name>
    <name evidence="4" type="ORF">J8C06_14375</name>
</gene>
<proteinExistence type="inferred from homology"/>
<dbReference type="PANTHER" id="PTHR32268:SF11">
    <property type="entry name" value="HOMOSERINE O-ACETYLTRANSFERASE"/>
    <property type="match status" value="1"/>
</dbReference>
<dbReference type="EC" id="2.3.1.31" evidence="2"/>
<dbReference type="SUPFAM" id="SSF53474">
    <property type="entry name" value="alpha/beta-Hydrolases"/>
    <property type="match status" value="1"/>
</dbReference>
<name>A0ABX8BBB8_9BACT</name>
<dbReference type="Pfam" id="PF00561">
    <property type="entry name" value="Abhydrolase_1"/>
    <property type="match status" value="1"/>
</dbReference>
<keyword evidence="2 4" id="KW-0012">Acyltransferase</keyword>
<dbReference type="InterPro" id="IPR029058">
    <property type="entry name" value="AB_hydrolase_fold"/>
</dbReference>
<feature type="active site" description="Nucleophile" evidence="2">
    <location>
        <position position="142"/>
    </location>
</feature>
<keyword evidence="5" id="KW-1185">Reference proteome</keyword>
<evidence type="ECO:0000256" key="1">
    <source>
        <dbReference type="ARBA" id="ARBA00022679"/>
    </source>
</evidence>
<keyword evidence="2" id="KW-0486">Methionine biosynthesis</keyword>
<comment type="pathway">
    <text evidence="2">Amino-acid biosynthesis; L-methionine biosynthesis via de novo pathway; O-acetyl-L-homoserine from L-homoserine: step 1/1.</text>
</comment>
<evidence type="ECO:0000313" key="4">
    <source>
        <dbReference type="EMBL" id="QUW04223.1"/>
    </source>
</evidence>
<feature type="binding site" evidence="2">
    <location>
        <position position="332"/>
    </location>
    <ligand>
        <name>substrate</name>
    </ligand>
</feature>
<dbReference type="NCBIfam" id="TIGR01392">
    <property type="entry name" value="homoserO_Ac_trn"/>
    <property type="match status" value="1"/>
</dbReference>
<dbReference type="InterPro" id="IPR008220">
    <property type="entry name" value="HAT_MetX-like"/>
</dbReference>
<protein>
    <recommendedName>
        <fullName evidence="2">Homoserine O-acetyltransferase</fullName>
        <shortName evidence="2">HAT</shortName>
        <ecNumber evidence="2">2.3.1.31</ecNumber>
    </recommendedName>
    <alternativeName>
        <fullName evidence="2">Homoserine transacetylase</fullName>
        <shortName evidence="2">HTA</shortName>
    </alternativeName>
</protein>
<comment type="subcellular location">
    <subcellularLocation>
        <location evidence="2">Cytoplasm</location>
    </subcellularLocation>
</comment>
<keyword evidence="1 2" id="KW-0808">Transferase</keyword>
<comment type="function">
    <text evidence="2">Transfers an acetyl group from acetyl-CoA to L-homoserine, forming acetyl-L-homoserine.</text>
</comment>
<accession>A0ABX8BBB8</accession>
<comment type="catalytic activity">
    <reaction evidence="2">
        <text>L-homoserine + acetyl-CoA = O-acetyl-L-homoserine + CoA</text>
        <dbReference type="Rhea" id="RHEA:13701"/>
        <dbReference type="ChEBI" id="CHEBI:57287"/>
        <dbReference type="ChEBI" id="CHEBI:57288"/>
        <dbReference type="ChEBI" id="CHEBI:57476"/>
        <dbReference type="ChEBI" id="CHEBI:57716"/>
        <dbReference type="EC" id="2.3.1.31"/>
    </reaction>
</comment>
<comment type="subunit">
    <text evidence="2">Homodimer.</text>
</comment>
<reference evidence="4 5" key="1">
    <citation type="submission" date="2021-03" db="EMBL/GenBank/DDBJ databases">
        <title>Genomic and phenotypic characterization of Chloracidobacterium isolates provides evidence for multiple species.</title>
        <authorList>
            <person name="Saini M.K."/>
            <person name="Costas A.M.G."/>
            <person name="Tank M."/>
            <person name="Bryant D.A."/>
        </authorList>
    </citation>
    <scope>NUCLEOTIDE SEQUENCE [LARGE SCALE GENOMIC DNA]</scope>
    <source>
        <strain evidence="4 5">BV2-C</strain>
    </source>
</reference>
<dbReference type="EMBL" id="CP072649">
    <property type="protein sequence ID" value="QUW04223.1"/>
    <property type="molecule type" value="Genomic_DNA"/>
</dbReference>
<sequence>MTAMRPTFEQDVKLDEQPFRLEAGGELPEVTLRCAWYGHPESAPGGVMLICHALTGSARIADWWGDLVGPGHLFDPERYALVGINVLGSCYGSTGPPTIDPRTGRPYAARFPLVTIGDIVRAQALALQKLGIARLSAVVGGSIGGMQALRWAVDFPDALDVCCAIGATPLPAMGLALNHLQRRAIQQDPAWQGGDYTTQPAAGLALARAIAMCSYKSAALFDDRFGRHPDRSGEDPRMTLAARYDVAGYLDHQGEKFVRRFDANSYLILSKAMDTFDLAAAELARIRARVHLIGLSSDWLFPASAVRALAERMRTVGVPVEYAEVSTDHGHDGFLAEPAAITPLLRAALEPTRS</sequence>
<comment type="similarity">
    <text evidence="2">Belongs to the AB hydrolase superfamily. MetX family.</text>
</comment>
<feature type="active site" evidence="2">
    <location>
        <position position="331"/>
    </location>
</feature>
<evidence type="ECO:0000256" key="2">
    <source>
        <dbReference type="HAMAP-Rule" id="MF_00296"/>
    </source>
</evidence>
<feature type="active site" evidence="2">
    <location>
        <position position="298"/>
    </location>
</feature>
<feature type="domain" description="AB hydrolase-1" evidence="3">
    <location>
        <begin position="47"/>
        <end position="335"/>
    </location>
</feature>
<dbReference type="InterPro" id="IPR000073">
    <property type="entry name" value="AB_hydrolase_1"/>
</dbReference>
<dbReference type="PANTHER" id="PTHR32268">
    <property type="entry name" value="HOMOSERINE O-ACETYLTRANSFERASE"/>
    <property type="match status" value="1"/>
</dbReference>
<dbReference type="HAMAP" id="MF_00296">
    <property type="entry name" value="MetX_acyltransf"/>
    <property type="match status" value="1"/>
</dbReference>
<keyword evidence="2" id="KW-0963">Cytoplasm</keyword>
<organism evidence="4 5">
    <name type="scientific">Chloracidobacterium validum</name>
    <dbReference type="NCBI Taxonomy" id="2821543"/>
    <lineage>
        <taxon>Bacteria</taxon>
        <taxon>Pseudomonadati</taxon>
        <taxon>Acidobacteriota</taxon>
        <taxon>Terriglobia</taxon>
        <taxon>Terriglobales</taxon>
        <taxon>Acidobacteriaceae</taxon>
        <taxon>Chloracidobacterium</taxon>
    </lineage>
</organism>
<feature type="binding site" evidence="2">
    <location>
        <position position="208"/>
    </location>
    <ligand>
        <name>substrate</name>
    </ligand>
</feature>
<dbReference type="Proteomes" id="UP000676506">
    <property type="component" value="Chromosome 2"/>
</dbReference>
<evidence type="ECO:0000313" key="5">
    <source>
        <dbReference type="Proteomes" id="UP000676506"/>
    </source>
</evidence>
<dbReference type="Gene3D" id="3.40.50.1820">
    <property type="entry name" value="alpha/beta hydrolase"/>
    <property type="match status" value="1"/>
</dbReference>
<comment type="caution">
    <text evidence="2">Lacks conserved residue(s) required for the propagation of feature annotation.</text>
</comment>